<evidence type="ECO:0000256" key="4">
    <source>
        <dbReference type="RuleBase" id="RU003968"/>
    </source>
</evidence>
<dbReference type="Gene3D" id="3.30.560.10">
    <property type="entry name" value="Glucose Oxidase, domain 3"/>
    <property type="match status" value="1"/>
</dbReference>
<dbReference type="Gene3D" id="3.50.50.60">
    <property type="entry name" value="FAD/NAD(P)-binding domain"/>
    <property type="match status" value="1"/>
</dbReference>
<feature type="binding site" evidence="3">
    <location>
        <begin position="540"/>
        <end position="541"/>
    </location>
    <ligand>
        <name>FAD</name>
        <dbReference type="ChEBI" id="CHEBI:57692"/>
    </ligand>
</feature>
<comment type="cofactor">
    <cofactor evidence="1 3">
        <name>FAD</name>
        <dbReference type="ChEBI" id="CHEBI:57692"/>
    </cofactor>
</comment>
<dbReference type="SUPFAM" id="SSF54373">
    <property type="entry name" value="FAD-linked reductases, C-terminal domain"/>
    <property type="match status" value="1"/>
</dbReference>
<dbReference type="eggNOG" id="KOG1238">
    <property type="taxonomic scope" value="Eukaryota"/>
</dbReference>
<dbReference type="RefSeq" id="XP_007406228.1">
    <property type="nucleotide sequence ID" value="XM_007406166.1"/>
</dbReference>
<feature type="domain" description="Glucose-methanol-choline oxidoreductase N-terminal" evidence="6">
    <location>
        <begin position="271"/>
        <end position="285"/>
    </location>
</feature>
<reference evidence="8" key="1">
    <citation type="journal article" date="2011" name="Proc. Natl. Acad. Sci. U.S.A.">
        <title>Obligate biotrophy features unraveled by the genomic analysis of rust fungi.</title>
        <authorList>
            <person name="Duplessis S."/>
            <person name="Cuomo C.A."/>
            <person name="Lin Y.-C."/>
            <person name="Aerts A."/>
            <person name="Tisserant E."/>
            <person name="Veneault-Fourrey C."/>
            <person name="Joly D.L."/>
            <person name="Hacquard S."/>
            <person name="Amselem J."/>
            <person name="Cantarel B.L."/>
            <person name="Chiu R."/>
            <person name="Coutinho P.M."/>
            <person name="Feau N."/>
            <person name="Field M."/>
            <person name="Frey P."/>
            <person name="Gelhaye E."/>
            <person name="Goldberg J."/>
            <person name="Grabherr M.G."/>
            <person name="Kodira C.D."/>
            <person name="Kohler A."/>
            <person name="Kuees U."/>
            <person name="Lindquist E.A."/>
            <person name="Lucas S.M."/>
            <person name="Mago R."/>
            <person name="Mauceli E."/>
            <person name="Morin E."/>
            <person name="Murat C."/>
            <person name="Pangilinan J.L."/>
            <person name="Park R."/>
            <person name="Pearson M."/>
            <person name="Quesneville H."/>
            <person name="Rouhier N."/>
            <person name="Sakthikumar S."/>
            <person name="Salamov A.A."/>
            <person name="Schmutz J."/>
            <person name="Selles B."/>
            <person name="Shapiro H."/>
            <person name="Tanguay P."/>
            <person name="Tuskan G.A."/>
            <person name="Henrissat B."/>
            <person name="Van de Peer Y."/>
            <person name="Rouze P."/>
            <person name="Ellis J.G."/>
            <person name="Dodds P.N."/>
            <person name="Schein J.E."/>
            <person name="Zhong S."/>
            <person name="Hamelin R.C."/>
            <person name="Grigoriev I.V."/>
            <person name="Szabo L.J."/>
            <person name="Martin F."/>
        </authorList>
    </citation>
    <scope>NUCLEOTIDE SEQUENCE [LARGE SCALE GENOMIC DNA]</scope>
    <source>
        <strain evidence="8">98AG31 / pathotype 3-4-7</strain>
    </source>
</reference>
<dbReference type="Pfam" id="PF00732">
    <property type="entry name" value="GMC_oxred_N"/>
    <property type="match status" value="1"/>
</dbReference>
<accession>F4RAL7</accession>
<dbReference type="VEuPathDB" id="FungiDB:MELLADRAFT_93496"/>
<dbReference type="PANTHER" id="PTHR11552">
    <property type="entry name" value="GLUCOSE-METHANOL-CHOLINE GMC OXIDOREDUCTASE"/>
    <property type="match status" value="1"/>
</dbReference>
<proteinExistence type="inferred from homology"/>
<gene>
    <name evidence="7" type="ORF">MELLADRAFT_93496</name>
</gene>
<dbReference type="InParanoid" id="F4RAL7"/>
<evidence type="ECO:0000256" key="1">
    <source>
        <dbReference type="ARBA" id="ARBA00001974"/>
    </source>
</evidence>
<dbReference type="AlphaFoldDB" id="F4RAL7"/>
<dbReference type="OrthoDB" id="2501540at2759"/>
<keyword evidence="8" id="KW-1185">Reference proteome</keyword>
<dbReference type="Proteomes" id="UP000001072">
    <property type="component" value="Unassembled WGS sequence"/>
</dbReference>
<dbReference type="Pfam" id="PF05199">
    <property type="entry name" value="GMC_oxred_C"/>
    <property type="match status" value="1"/>
</dbReference>
<evidence type="ECO:0000256" key="2">
    <source>
        <dbReference type="ARBA" id="ARBA00010790"/>
    </source>
</evidence>
<evidence type="ECO:0000259" key="6">
    <source>
        <dbReference type="PROSITE" id="PS00624"/>
    </source>
</evidence>
<dbReference type="PROSITE" id="PS00623">
    <property type="entry name" value="GMC_OXRED_1"/>
    <property type="match status" value="1"/>
</dbReference>
<dbReference type="GeneID" id="18936590"/>
<dbReference type="InterPro" id="IPR012132">
    <property type="entry name" value="GMC_OxRdtase"/>
</dbReference>
<dbReference type="KEGG" id="mlr:MELLADRAFT_93496"/>
<feature type="binding site" evidence="3">
    <location>
        <position position="229"/>
    </location>
    <ligand>
        <name>FAD</name>
        <dbReference type="ChEBI" id="CHEBI:57692"/>
    </ligand>
</feature>
<dbReference type="GO" id="GO:0050660">
    <property type="term" value="F:flavin adenine dinucleotide binding"/>
    <property type="evidence" value="ECO:0007669"/>
    <property type="project" value="InterPro"/>
</dbReference>
<evidence type="ECO:0000313" key="8">
    <source>
        <dbReference type="Proteomes" id="UP000001072"/>
    </source>
</evidence>
<evidence type="ECO:0000259" key="5">
    <source>
        <dbReference type="PROSITE" id="PS00623"/>
    </source>
</evidence>
<dbReference type="PROSITE" id="PS00624">
    <property type="entry name" value="GMC_OXRED_2"/>
    <property type="match status" value="1"/>
</dbReference>
<comment type="similarity">
    <text evidence="2 4">Belongs to the GMC oxidoreductase family.</text>
</comment>
<dbReference type="HOGENOM" id="CLU_002865_5_1_1"/>
<evidence type="ECO:0000256" key="3">
    <source>
        <dbReference type="PIRSR" id="PIRSR000137-2"/>
    </source>
</evidence>
<dbReference type="InterPro" id="IPR000172">
    <property type="entry name" value="GMC_OxRdtase_N"/>
</dbReference>
<keyword evidence="4" id="KW-0285">Flavoprotein</keyword>
<dbReference type="InterPro" id="IPR007867">
    <property type="entry name" value="GMC_OxRtase_C"/>
</dbReference>
<dbReference type="GO" id="GO:0016614">
    <property type="term" value="F:oxidoreductase activity, acting on CH-OH group of donors"/>
    <property type="evidence" value="ECO:0007669"/>
    <property type="project" value="InterPro"/>
</dbReference>
<keyword evidence="3 4" id="KW-0274">FAD</keyword>
<protein>
    <recommendedName>
        <fullName evidence="5 6">Glucose-methanol-choline oxidoreductase N-terminal domain-containing protein</fullName>
    </recommendedName>
</protein>
<sequence>MSIFDREVDIIICGGGSAGSVIAGRLARADPSLEILVIEAGMNNLDHPKVIKPAMYLSHIAPNSDTAFFHLGRKSEHLNGRAPIVPTGKILGGGSSINFMMYTRASGSDYDDWKQPGWSAEDLVPLMKKTETFHTEIGDPGLVHGFEGPLHISRKQTGKLGEEFFKVLHEYGGIPQHLDLQDFKSGHGVQRWDKWINPITGRRSDAAHGFIHPAMRENSNLQLLVHTRVKKVLFEDNVAEGVECLTEIPGDPTGPYSQSIKARKMVVISAGAISSPQILQRSGIGSKGFLEKLGVQKVISDLPGVGQNYQDHQLLLIPYKASDDTESLDELLRAEPSTLVRWEDDFTRGEGGMTSNWVDVSAKVRPNVEELKGLGPDFQQAWKDMFADAPDKPVAVTGIVGCYTGDPLEVPKGKYFTVFSYSAYPLSMGYVNITSLEDLDSPPDFDPKFLSSPADLSPHVWMYKRGREWCRRLPSFRGEVEVGHPKFATNSAAYCNIGSDQNKNYDENSSKSEEIQDIIYSEEDDKVIEDHIRNTLQTTWHSLGTLAMKPREKGGVVDSCLNVYGTRHLKVADLSICPGNVGANTNSTALMIGEKAAVLILEDLGLVAL</sequence>
<dbReference type="PANTHER" id="PTHR11552:SF78">
    <property type="entry name" value="GLUCOSE-METHANOL-CHOLINE OXIDOREDUCTASE N-TERMINAL DOMAIN-CONTAINING PROTEIN"/>
    <property type="match status" value="1"/>
</dbReference>
<feature type="domain" description="Glucose-methanol-choline oxidoreductase N-terminal" evidence="5">
    <location>
        <begin position="88"/>
        <end position="111"/>
    </location>
</feature>
<name>F4RAL7_MELLP</name>
<dbReference type="EMBL" id="GL883094">
    <property type="protein sequence ID" value="EGG10759.1"/>
    <property type="molecule type" value="Genomic_DNA"/>
</dbReference>
<evidence type="ECO:0000313" key="7">
    <source>
        <dbReference type="EMBL" id="EGG10759.1"/>
    </source>
</evidence>
<dbReference type="PIRSF" id="PIRSF000137">
    <property type="entry name" value="Alcohol_oxidase"/>
    <property type="match status" value="1"/>
</dbReference>
<dbReference type="STRING" id="747676.F4RAL7"/>
<organism evidence="8">
    <name type="scientific">Melampsora larici-populina (strain 98AG31 / pathotype 3-4-7)</name>
    <name type="common">Poplar leaf rust fungus</name>
    <dbReference type="NCBI Taxonomy" id="747676"/>
    <lineage>
        <taxon>Eukaryota</taxon>
        <taxon>Fungi</taxon>
        <taxon>Dikarya</taxon>
        <taxon>Basidiomycota</taxon>
        <taxon>Pucciniomycotina</taxon>
        <taxon>Pucciniomycetes</taxon>
        <taxon>Pucciniales</taxon>
        <taxon>Melampsoraceae</taxon>
        <taxon>Melampsora</taxon>
    </lineage>
</organism>
<dbReference type="InterPro" id="IPR036188">
    <property type="entry name" value="FAD/NAD-bd_sf"/>
</dbReference>
<dbReference type="SUPFAM" id="SSF51905">
    <property type="entry name" value="FAD/NAD(P)-binding domain"/>
    <property type="match status" value="1"/>
</dbReference>